<evidence type="ECO:0000313" key="1">
    <source>
        <dbReference type="EMBL" id="CAH2228148.1"/>
    </source>
</evidence>
<reference evidence="1" key="1">
    <citation type="submission" date="2022-03" db="EMBL/GenBank/DDBJ databases">
        <authorList>
            <person name="Lindestad O."/>
        </authorList>
    </citation>
    <scope>NUCLEOTIDE SEQUENCE</scope>
</reference>
<comment type="caution">
    <text evidence="1">The sequence shown here is derived from an EMBL/GenBank/DDBJ whole genome shotgun (WGS) entry which is preliminary data.</text>
</comment>
<organism evidence="1 2">
    <name type="scientific">Pararge aegeria aegeria</name>
    <dbReference type="NCBI Taxonomy" id="348720"/>
    <lineage>
        <taxon>Eukaryota</taxon>
        <taxon>Metazoa</taxon>
        <taxon>Ecdysozoa</taxon>
        <taxon>Arthropoda</taxon>
        <taxon>Hexapoda</taxon>
        <taxon>Insecta</taxon>
        <taxon>Pterygota</taxon>
        <taxon>Neoptera</taxon>
        <taxon>Endopterygota</taxon>
        <taxon>Lepidoptera</taxon>
        <taxon>Glossata</taxon>
        <taxon>Ditrysia</taxon>
        <taxon>Papilionoidea</taxon>
        <taxon>Nymphalidae</taxon>
        <taxon>Satyrinae</taxon>
        <taxon>Satyrini</taxon>
        <taxon>Parargina</taxon>
        <taxon>Pararge</taxon>
    </lineage>
</organism>
<protein>
    <submittedName>
        <fullName evidence="1">Jg12053 protein</fullName>
    </submittedName>
</protein>
<evidence type="ECO:0000313" key="2">
    <source>
        <dbReference type="Proteomes" id="UP000838756"/>
    </source>
</evidence>
<name>A0A8S4QZF4_9NEOP</name>
<sequence length="14" mass="1416">ALDGVTNNIPIDCA</sequence>
<keyword evidence="2" id="KW-1185">Reference proteome</keyword>
<dbReference type="Proteomes" id="UP000838756">
    <property type="component" value="Unassembled WGS sequence"/>
</dbReference>
<dbReference type="EMBL" id="CAKXAJ010023866">
    <property type="protein sequence ID" value="CAH2228148.1"/>
    <property type="molecule type" value="Genomic_DNA"/>
</dbReference>
<accession>A0A8S4QZF4</accession>
<feature type="non-terminal residue" evidence="1">
    <location>
        <position position="1"/>
    </location>
</feature>
<gene>
    <name evidence="1" type="primary">jg12053</name>
    <name evidence="1" type="ORF">PAEG_LOCUS8240</name>
</gene>
<proteinExistence type="predicted"/>